<accession>A0A4U1C7V4</accession>
<comment type="caution">
    <text evidence="2">The sequence shown here is derived from an EMBL/GenBank/DDBJ whole genome shotgun (WGS) entry which is preliminary data.</text>
</comment>
<evidence type="ECO:0000256" key="1">
    <source>
        <dbReference type="SAM" id="SignalP"/>
    </source>
</evidence>
<sequence length="168" mass="18522">MLKNILTLFILSITILSAKAQTSWVKQKFGDKLILNFPTEAKKVAESTYLAKDSTGAVYGVVIMEIDQSAYKTTLSADTLMVRLKFIDEVVGSIKAKMPKYTIGNLKIAEINKVKTYSLNGKNDENQSTVHLNIFLIGDVSYSLTCFLPAGLDPKNKDAFLNGFSVSK</sequence>
<name>A0A4U1C7V4_9SPHI</name>
<evidence type="ECO:0000313" key="2">
    <source>
        <dbReference type="EMBL" id="TKC01477.1"/>
    </source>
</evidence>
<dbReference type="EMBL" id="SWBO01000004">
    <property type="protein sequence ID" value="TKC01477.1"/>
    <property type="molecule type" value="Genomic_DNA"/>
</dbReference>
<feature type="chain" id="PRO_5020304291" evidence="1">
    <location>
        <begin position="21"/>
        <end position="168"/>
    </location>
</feature>
<keyword evidence="1" id="KW-0732">Signal</keyword>
<feature type="signal peptide" evidence="1">
    <location>
        <begin position="1"/>
        <end position="20"/>
    </location>
</feature>
<organism evidence="2 3">
    <name type="scientific">Pedobacter cryotolerans</name>
    <dbReference type="NCBI Taxonomy" id="2571270"/>
    <lineage>
        <taxon>Bacteria</taxon>
        <taxon>Pseudomonadati</taxon>
        <taxon>Bacteroidota</taxon>
        <taxon>Sphingobacteriia</taxon>
        <taxon>Sphingobacteriales</taxon>
        <taxon>Sphingobacteriaceae</taxon>
        <taxon>Pedobacter</taxon>
    </lineage>
</organism>
<dbReference type="Proteomes" id="UP000310477">
    <property type="component" value="Unassembled WGS sequence"/>
</dbReference>
<protein>
    <submittedName>
        <fullName evidence="2">Uncharacterized protein</fullName>
    </submittedName>
</protein>
<dbReference type="RefSeq" id="WP_136876844.1">
    <property type="nucleotide sequence ID" value="NZ_SWBO01000004.1"/>
</dbReference>
<dbReference type="OrthoDB" id="767434at2"/>
<proteinExistence type="predicted"/>
<gene>
    <name evidence="2" type="ORF">FA045_09585</name>
</gene>
<dbReference type="AlphaFoldDB" id="A0A4U1C7V4"/>
<reference evidence="2 3" key="1">
    <citation type="submission" date="2019-04" db="EMBL/GenBank/DDBJ databases">
        <title>Pedobacter sp. AR-2-6 sp. nov., isolated from Arctic soil.</title>
        <authorList>
            <person name="Dahal R.H."/>
            <person name="Kim D.-U."/>
        </authorList>
    </citation>
    <scope>NUCLEOTIDE SEQUENCE [LARGE SCALE GENOMIC DNA]</scope>
    <source>
        <strain evidence="2 3">AR-2-6</strain>
    </source>
</reference>
<keyword evidence="3" id="KW-1185">Reference proteome</keyword>
<evidence type="ECO:0000313" key="3">
    <source>
        <dbReference type="Proteomes" id="UP000310477"/>
    </source>
</evidence>